<feature type="signal peptide" evidence="1">
    <location>
        <begin position="1"/>
        <end position="28"/>
    </location>
</feature>
<keyword evidence="1" id="KW-0732">Signal</keyword>
<accession>A0A238ZUU4</accession>
<gene>
    <name evidence="2" type="ORF">SAMN06269173_109117</name>
</gene>
<proteinExistence type="predicted"/>
<protein>
    <submittedName>
        <fullName evidence="2">Uncharacterized protein</fullName>
    </submittedName>
</protein>
<dbReference type="RefSeq" id="WP_089333654.1">
    <property type="nucleotide sequence ID" value="NZ_FZNS01000009.1"/>
</dbReference>
<organism evidence="2 3">
    <name type="scientific">Hymenobacter mucosus</name>
    <dbReference type="NCBI Taxonomy" id="1411120"/>
    <lineage>
        <taxon>Bacteria</taxon>
        <taxon>Pseudomonadati</taxon>
        <taxon>Bacteroidota</taxon>
        <taxon>Cytophagia</taxon>
        <taxon>Cytophagales</taxon>
        <taxon>Hymenobacteraceae</taxon>
        <taxon>Hymenobacter</taxon>
    </lineage>
</organism>
<keyword evidence="3" id="KW-1185">Reference proteome</keyword>
<dbReference type="AlphaFoldDB" id="A0A238ZUU4"/>
<dbReference type="EMBL" id="FZNS01000009">
    <property type="protein sequence ID" value="SNR86433.1"/>
    <property type="molecule type" value="Genomic_DNA"/>
</dbReference>
<sequence>MTISITPHARRAGATLFLSVALTLVAQAQNVVVKGDVITVDKKPYAKLTKAGSMMMKDFTLLTLDDKEVMKAKGNITSLPNNETFIYYMMTFQPGGETAEMGKTGLNFAQQLAEALVKNEVMRDGQPNPDGIKRFTEAYGEKLSAKYAAETAAQNNAKPLEYQMVERARRGPAAIAFNKRTQRTEIIQDDKVIGYLSLISNDKGHSNWAVVLPDGLTIAEVNIEAWMADSPGARDITYKMLVKKDNKYHNRSAVGGVGAAQQDAVQYLVLGGYL</sequence>
<feature type="chain" id="PRO_5012579494" evidence="1">
    <location>
        <begin position="29"/>
        <end position="274"/>
    </location>
</feature>
<evidence type="ECO:0000313" key="2">
    <source>
        <dbReference type="EMBL" id="SNR86433.1"/>
    </source>
</evidence>
<dbReference type="Proteomes" id="UP000198310">
    <property type="component" value="Unassembled WGS sequence"/>
</dbReference>
<reference evidence="3" key="1">
    <citation type="submission" date="2017-06" db="EMBL/GenBank/DDBJ databases">
        <authorList>
            <person name="Varghese N."/>
            <person name="Submissions S."/>
        </authorList>
    </citation>
    <scope>NUCLEOTIDE SEQUENCE [LARGE SCALE GENOMIC DNA]</scope>
    <source>
        <strain evidence="3">DSM 28041</strain>
    </source>
</reference>
<name>A0A238ZUU4_9BACT</name>
<evidence type="ECO:0000313" key="3">
    <source>
        <dbReference type="Proteomes" id="UP000198310"/>
    </source>
</evidence>
<evidence type="ECO:0000256" key="1">
    <source>
        <dbReference type="SAM" id="SignalP"/>
    </source>
</evidence>